<proteinExistence type="predicted"/>
<protein>
    <submittedName>
        <fullName evidence="1">Uncharacterized protein</fullName>
    </submittedName>
</protein>
<dbReference type="EMBL" id="JAEPRJ010000001">
    <property type="protein sequence ID" value="MBK5897499.1"/>
    <property type="molecule type" value="Genomic_DNA"/>
</dbReference>
<name>A0ABS1J023_9FIRM</name>
<dbReference type="Proteomes" id="UP000604730">
    <property type="component" value="Unassembled WGS sequence"/>
</dbReference>
<sequence>MREMEFKVERNGLLKEGDIVNVIETELESFRYYTIEHAYGMSGNIPLTEPLKNLTGKVIKMEEKPRGFYAVLEFEE</sequence>
<comment type="caution">
    <text evidence="1">The sequence shown here is derived from an EMBL/GenBank/DDBJ whole genome shotgun (WGS) entry which is preliminary data.</text>
</comment>
<organism evidence="1 2">
    <name type="scientific">Catonella massiliensis</name>
    <dbReference type="NCBI Taxonomy" id="2799636"/>
    <lineage>
        <taxon>Bacteria</taxon>
        <taxon>Bacillati</taxon>
        <taxon>Bacillota</taxon>
        <taxon>Clostridia</taxon>
        <taxon>Lachnospirales</taxon>
        <taxon>Lachnospiraceae</taxon>
        <taxon>Catonella</taxon>
    </lineage>
</organism>
<accession>A0ABS1J023</accession>
<dbReference type="RefSeq" id="WP_208428976.1">
    <property type="nucleotide sequence ID" value="NZ_JAEPRJ010000001.1"/>
</dbReference>
<reference evidence="1 2" key="1">
    <citation type="submission" date="2021-01" db="EMBL/GenBank/DDBJ databases">
        <title>Isolation and description of Catonella massiliensis sp. nov., a novel Catonella species, isolated from a stable periodontitis subject.</title>
        <authorList>
            <person name="Antezack A."/>
            <person name="Boxberger M."/>
            <person name="La Scola B."/>
            <person name="Monnet-Corti V."/>
        </authorList>
    </citation>
    <scope>NUCLEOTIDE SEQUENCE [LARGE SCALE GENOMIC DNA]</scope>
    <source>
        <strain evidence="1 2">Marseille-Q4567</strain>
    </source>
</reference>
<evidence type="ECO:0000313" key="2">
    <source>
        <dbReference type="Proteomes" id="UP000604730"/>
    </source>
</evidence>
<gene>
    <name evidence="1" type="ORF">JJN12_06870</name>
</gene>
<evidence type="ECO:0000313" key="1">
    <source>
        <dbReference type="EMBL" id="MBK5897499.1"/>
    </source>
</evidence>
<keyword evidence="2" id="KW-1185">Reference proteome</keyword>